<dbReference type="Proteomes" id="UP000215335">
    <property type="component" value="Unassembled WGS sequence"/>
</dbReference>
<accession>A0A232EHQ8</accession>
<keyword evidence="2" id="KW-1185">Reference proteome</keyword>
<proteinExistence type="predicted"/>
<sequence length="161" mass="18637">MAASQRFLGPGTHLKERLARGETGRNPLDRACLKHDIAYKPIVDWLSVFYHVRYLSRQVVRRSSGSMVGKITFDRVYRRFRQAIKRTRKKRSRLVGRRHLHTLLNEINNLDNVKDHLIFEIQCGGYIQVKCICIEDNGELLTCDGKKDSYIIGNRPANLAN</sequence>
<reference evidence="1 2" key="1">
    <citation type="journal article" date="2017" name="Curr. Biol.">
        <title>The Evolution of Venom by Co-option of Single-Copy Genes.</title>
        <authorList>
            <person name="Martinson E.O."/>
            <person name="Mrinalini"/>
            <person name="Kelkar Y.D."/>
            <person name="Chang C.H."/>
            <person name="Werren J.H."/>
        </authorList>
    </citation>
    <scope>NUCLEOTIDE SEQUENCE [LARGE SCALE GENOMIC DNA]</scope>
    <source>
        <strain evidence="1 2">Alberta</strain>
        <tissue evidence="1">Whole body</tissue>
    </source>
</reference>
<name>A0A232EHQ8_9HYME</name>
<dbReference type="EMBL" id="NNAY01004457">
    <property type="protein sequence ID" value="OXU17874.1"/>
    <property type="molecule type" value="Genomic_DNA"/>
</dbReference>
<comment type="caution">
    <text evidence="1">The sequence shown here is derived from an EMBL/GenBank/DDBJ whole genome shotgun (WGS) entry which is preliminary data.</text>
</comment>
<evidence type="ECO:0000313" key="2">
    <source>
        <dbReference type="Proteomes" id="UP000215335"/>
    </source>
</evidence>
<gene>
    <name evidence="1" type="ORF">TSAR_001541</name>
</gene>
<evidence type="ECO:0000313" key="1">
    <source>
        <dbReference type="EMBL" id="OXU17874.1"/>
    </source>
</evidence>
<feature type="non-terminal residue" evidence="1">
    <location>
        <position position="161"/>
    </location>
</feature>
<protein>
    <submittedName>
        <fullName evidence="1">Uncharacterized protein</fullName>
    </submittedName>
</protein>
<organism evidence="1 2">
    <name type="scientific">Trichomalopsis sarcophagae</name>
    <dbReference type="NCBI Taxonomy" id="543379"/>
    <lineage>
        <taxon>Eukaryota</taxon>
        <taxon>Metazoa</taxon>
        <taxon>Ecdysozoa</taxon>
        <taxon>Arthropoda</taxon>
        <taxon>Hexapoda</taxon>
        <taxon>Insecta</taxon>
        <taxon>Pterygota</taxon>
        <taxon>Neoptera</taxon>
        <taxon>Endopterygota</taxon>
        <taxon>Hymenoptera</taxon>
        <taxon>Apocrita</taxon>
        <taxon>Proctotrupomorpha</taxon>
        <taxon>Chalcidoidea</taxon>
        <taxon>Pteromalidae</taxon>
        <taxon>Pteromalinae</taxon>
        <taxon>Trichomalopsis</taxon>
    </lineage>
</organism>
<dbReference type="AlphaFoldDB" id="A0A232EHQ8"/>